<keyword evidence="1" id="KW-0446">Lipid-binding</keyword>
<sequence>MEEEEAGEKGSKSVDKAARDAAMRSYPLRFNLARDYVRAAVGANESAFSVETRLLFYALLRQVEIGPCNEGRPWFWGTEEDLAKWKAWSMLGDMKEFEAMRYFVRTLDEEKAEWSSSSLVQSLFEQELKQNLVLSEMLAASSSKRSPVNDSAAGSGSVSKAQRTGQGNSIARGEEDGGAREETSNSIGSSLEKVETEVVADTAELSVEPTCRSVEACLPTQQVVEPREKEEKEVEWLRDRVKELEAAIGDLLKWKEDIEERLRQQEKAESGKKQGGFWSFFG</sequence>
<dbReference type="InterPro" id="IPR035984">
    <property type="entry name" value="Acyl-CoA-binding_sf"/>
</dbReference>
<dbReference type="PANTHER" id="PTHR23310:SF77">
    <property type="entry name" value="LD25952P"/>
    <property type="match status" value="1"/>
</dbReference>
<gene>
    <name evidence="4" type="ORF">PBIL07802_LOCUS344</name>
</gene>
<evidence type="ECO:0000256" key="2">
    <source>
        <dbReference type="SAM" id="MobiDB-lite"/>
    </source>
</evidence>
<feature type="compositionally biased region" description="Polar residues" evidence="2">
    <location>
        <begin position="144"/>
        <end position="169"/>
    </location>
</feature>
<dbReference type="GO" id="GO:0006631">
    <property type="term" value="P:fatty acid metabolic process"/>
    <property type="evidence" value="ECO:0007669"/>
    <property type="project" value="TreeGrafter"/>
</dbReference>
<dbReference type="GO" id="GO:0000062">
    <property type="term" value="F:fatty-acyl-CoA binding"/>
    <property type="evidence" value="ECO:0007669"/>
    <property type="project" value="InterPro"/>
</dbReference>
<dbReference type="PANTHER" id="PTHR23310">
    <property type="entry name" value="ACYL-COA-BINDING PROTEIN, ACBP"/>
    <property type="match status" value="1"/>
</dbReference>
<dbReference type="Gene3D" id="1.20.80.10">
    <property type="match status" value="1"/>
</dbReference>
<dbReference type="AlphaFoldDB" id="A0A7S3CV51"/>
<feature type="region of interest" description="Disordered" evidence="2">
    <location>
        <begin position="144"/>
        <end position="195"/>
    </location>
</feature>
<evidence type="ECO:0000313" key="4">
    <source>
        <dbReference type="EMBL" id="CAE0238203.1"/>
    </source>
</evidence>
<dbReference type="PROSITE" id="PS51228">
    <property type="entry name" value="ACB_2"/>
    <property type="match status" value="1"/>
</dbReference>
<name>A0A7S3CV51_9EUKA</name>
<organism evidence="4">
    <name type="scientific">Palpitomonas bilix</name>
    <dbReference type="NCBI Taxonomy" id="652834"/>
    <lineage>
        <taxon>Eukaryota</taxon>
        <taxon>Eukaryota incertae sedis</taxon>
    </lineage>
</organism>
<dbReference type="SUPFAM" id="SSF47027">
    <property type="entry name" value="Acyl-CoA binding protein"/>
    <property type="match status" value="1"/>
</dbReference>
<feature type="domain" description="ACB" evidence="3">
    <location>
        <begin position="26"/>
        <end position="116"/>
    </location>
</feature>
<protein>
    <recommendedName>
        <fullName evidence="3">ACB domain-containing protein</fullName>
    </recommendedName>
</protein>
<feature type="compositionally biased region" description="Basic and acidic residues" evidence="2">
    <location>
        <begin position="172"/>
        <end position="183"/>
    </location>
</feature>
<accession>A0A7S3CV51</accession>
<proteinExistence type="predicted"/>
<dbReference type="InterPro" id="IPR000582">
    <property type="entry name" value="Acyl-CoA-binding_protein"/>
</dbReference>
<dbReference type="GO" id="GO:0005737">
    <property type="term" value="C:cytoplasm"/>
    <property type="evidence" value="ECO:0007669"/>
    <property type="project" value="TreeGrafter"/>
</dbReference>
<dbReference type="Pfam" id="PF00887">
    <property type="entry name" value="ACBP"/>
    <property type="match status" value="1"/>
</dbReference>
<reference evidence="4" key="1">
    <citation type="submission" date="2021-01" db="EMBL/GenBank/DDBJ databases">
        <authorList>
            <person name="Corre E."/>
            <person name="Pelletier E."/>
            <person name="Niang G."/>
            <person name="Scheremetjew M."/>
            <person name="Finn R."/>
            <person name="Kale V."/>
            <person name="Holt S."/>
            <person name="Cochrane G."/>
            <person name="Meng A."/>
            <person name="Brown T."/>
            <person name="Cohen L."/>
        </authorList>
    </citation>
    <scope>NUCLEOTIDE SEQUENCE</scope>
    <source>
        <strain evidence="4">NIES-2562</strain>
    </source>
</reference>
<evidence type="ECO:0000259" key="3">
    <source>
        <dbReference type="PROSITE" id="PS51228"/>
    </source>
</evidence>
<dbReference type="EMBL" id="HBIB01000535">
    <property type="protein sequence ID" value="CAE0238203.1"/>
    <property type="molecule type" value="Transcribed_RNA"/>
</dbReference>
<dbReference type="InterPro" id="IPR014352">
    <property type="entry name" value="FERM/acyl-CoA-bd_prot_sf"/>
</dbReference>
<evidence type="ECO:0000256" key="1">
    <source>
        <dbReference type="ARBA" id="ARBA00023121"/>
    </source>
</evidence>